<organism evidence="1 2">
    <name type="scientific">Racocetra persica</name>
    <dbReference type="NCBI Taxonomy" id="160502"/>
    <lineage>
        <taxon>Eukaryota</taxon>
        <taxon>Fungi</taxon>
        <taxon>Fungi incertae sedis</taxon>
        <taxon>Mucoromycota</taxon>
        <taxon>Glomeromycotina</taxon>
        <taxon>Glomeromycetes</taxon>
        <taxon>Diversisporales</taxon>
        <taxon>Gigasporaceae</taxon>
        <taxon>Racocetra</taxon>
    </lineage>
</organism>
<dbReference type="EMBL" id="CAJVQC010060120">
    <property type="protein sequence ID" value="CAG8800442.1"/>
    <property type="molecule type" value="Genomic_DNA"/>
</dbReference>
<accession>A0ACA9RMQ5</accession>
<gene>
    <name evidence="1" type="ORF">RPERSI_LOCUS20919</name>
</gene>
<evidence type="ECO:0000313" key="2">
    <source>
        <dbReference type="Proteomes" id="UP000789920"/>
    </source>
</evidence>
<feature type="non-terminal residue" evidence="1">
    <location>
        <position position="139"/>
    </location>
</feature>
<comment type="caution">
    <text evidence="1">The sequence shown here is derived from an EMBL/GenBank/DDBJ whole genome shotgun (WGS) entry which is preliminary data.</text>
</comment>
<protein>
    <submittedName>
        <fullName evidence="1">6624_t:CDS:1</fullName>
    </submittedName>
</protein>
<reference evidence="1" key="1">
    <citation type="submission" date="2021-06" db="EMBL/GenBank/DDBJ databases">
        <authorList>
            <person name="Kallberg Y."/>
            <person name="Tangrot J."/>
            <person name="Rosling A."/>
        </authorList>
    </citation>
    <scope>NUCLEOTIDE SEQUENCE</scope>
    <source>
        <strain evidence="1">MA461A</strain>
    </source>
</reference>
<feature type="non-terminal residue" evidence="1">
    <location>
        <position position="1"/>
    </location>
</feature>
<keyword evidence="2" id="KW-1185">Reference proteome</keyword>
<dbReference type="Proteomes" id="UP000789920">
    <property type="component" value="Unassembled WGS sequence"/>
</dbReference>
<name>A0ACA9RMQ5_9GLOM</name>
<sequence>ISAESCKYRGALFGTFRRSIFEHVFKKKVSPTVNSESSEAEIASWKSSDEVQWCLENLDMVIEEEDKTYLQMVAKKVFGRQPTTNQYAVTRSILHNLFNPEITKIKFDEKYLTRKLQYFLHNNNGDDDETDQEDSSTSD</sequence>
<evidence type="ECO:0000313" key="1">
    <source>
        <dbReference type="EMBL" id="CAG8800442.1"/>
    </source>
</evidence>
<proteinExistence type="predicted"/>